<name>A0A356LEQ3_9BURK</name>
<dbReference type="Proteomes" id="UP000264036">
    <property type="component" value="Unassembled WGS sequence"/>
</dbReference>
<evidence type="ECO:0000313" key="3">
    <source>
        <dbReference type="Proteomes" id="UP000264036"/>
    </source>
</evidence>
<keyword evidence="1" id="KW-0812">Transmembrane</keyword>
<feature type="transmembrane region" description="Helical" evidence="1">
    <location>
        <begin position="6"/>
        <end position="25"/>
    </location>
</feature>
<dbReference type="AlphaFoldDB" id="A0A356LEQ3"/>
<evidence type="ECO:0000256" key="1">
    <source>
        <dbReference type="SAM" id="Phobius"/>
    </source>
</evidence>
<accession>A0A356LEQ3</accession>
<proteinExistence type="predicted"/>
<keyword evidence="1" id="KW-0472">Membrane</keyword>
<protein>
    <submittedName>
        <fullName evidence="2">Uncharacterized protein</fullName>
    </submittedName>
</protein>
<comment type="caution">
    <text evidence="2">The sequence shown here is derived from an EMBL/GenBank/DDBJ whole genome shotgun (WGS) entry which is preliminary data.</text>
</comment>
<sequence>MGIGYGLRIVLHGYAGILVCAMIVIRGMSMSKPSDLMIVPKLSLAAAKTGPVVMCSPLL</sequence>
<gene>
    <name evidence="2" type="ORF">DD666_08310</name>
</gene>
<keyword evidence="1" id="KW-1133">Transmembrane helix</keyword>
<evidence type="ECO:0000313" key="2">
    <source>
        <dbReference type="EMBL" id="HBP29404.1"/>
    </source>
</evidence>
<reference evidence="2 3" key="1">
    <citation type="journal article" date="2018" name="Nat. Biotechnol.">
        <title>A standardized bacterial taxonomy based on genome phylogeny substantially revises the tree of life.</title>
        <authorList>
            <person name="Parks D.H."/>
            <person name="Chuvochina M."/>
            <person name="Waite D.W."/>
            <person name="Rinke C."/>
            <person name="Skarshewski A."/>
            <person name="Chaumeil P.A."/>
            <person name="Hugenholtz P."/>
        </authorList>
    </citation>
    <scope>NUCLEOTIDE SEQUENCE [LARGE SCALE GENOMIC DNA]</scope>
    <source>
        <strain evidence="2">UBA10707</strain>
    </source>
</reference>
<dbReference type="EMBL" id="DOEK01000021">
    <property type="protein sequence ID" value="HBP29404.1"/>
    <property type="molecule type" value="Genomic_DNA"/>
</dbReference>
<organism evidence="2 3">
    <name type="scientific">Advenella kashmirensis</name>
    <dbReference type="NCBI Taxonomy" id="310575"/>
    <lineage>
        <taxon>Bacteria</taxon>
        <taxon>Pseudomonadati</taxon>
        <taxon>Pseudomonadota</taxon>
        <taxon>Betaproteobacteria</taxon>
        <taxon>Burkholderiales</taxon>
        <taxon>Alcaligenaceae</taxon>
    </lineage>
</organism>